<dbReference type="STRING" id="1618570.UT08_C0013G0015"/>
<dbReference type="SUPFAM" id="SSF52540">
    <property type="entry name" value="P-loop containing nucleoside triphosphate hydrolases"/>
    <property type="match status" value="2"/>
</dbReference>
<dbReference type="EMBL" id="LBVL01000013">
    <property type="protein sequence ID" value="KKQ84878.1"/>
    <property type="molecule type" value="Genomic_DNA"/>
</dbReference>
<evidence type="ECO:0000259" key="2">
    <source>
        <dbReference type="Pfam" id="PF19778"/>
    </source>
</evidence>
<sequence>MKLKFDPNQQFQLDAISSVVDVFDGQPPNKSDFEVSFCETDIGLFSGLSRTELGVGNNLVLDEKKLLENINKVQEKFELDITDEVKGITINGKKEGEDKLIPYLTVEMETGTGKTYVYLRTVFELNQKYSFKKFIIVVPSIAIREGVLKSIEITSDHFKTLYNGTSFDYFVYDSKKINSLRQFATSNQIQIMVINIDAFRKTLEDVDDDKKSNVIYRENDKLSGRKPIEFVQATQPIVIIDEPQSVDNTPKAKDAIKMLNPLCTLRYSATHLQEFNLLYKLDPIKAFELGLVKQVAVSSVLEEASFIDAYVKLVSVDNKNGISAKIELEVDSPTGPKRKKITVKAGDDMYTRSDERKVYENGFIVDEINVEPGLEFVSFTNGKKLHLDESIGGLSDEIRKIQIRNAIKEHLDKELQLEGKGLKVLTLFFIDKVARYREYGEDGKRIKGEYAKWFDDEYNSLISKEEYKNLSIKKHPVEKLHDGYFAIDNKGRVKDTKGESQADEDAYNKIMKDKEKLLSLEEPLRFIFSHSALREGWDNPNVFQICTLNETSSELKKRQEIGRGLRIPVNQDGERVFDNSINKLVVIANEHYEDFAKKLQTEYEEDYGIRFGRIPKNAFSKVHFIDEGVEKVVGKDGSESVWSELWVKEYIDENGKILDKFDPDMEGFKLEIDDKYDNVKEEIINIVESYRLQNHIVNHKQKKKLSIKREIFDNTDFKKLWGKINQKTRFSVEYSTDDLVKNCVERVNRMEKIEPLKIVVRKAEIEVDKSGVHTKEKRHQVTLVEKTFSLPDILTYLQRETELTRNTIFRILSECERLDDFNKNPQMFMDNVVNIINSELRKLMIDGIKYEKIGGEEYEMRLFEEKELVDYLTNIVEVKKSIYDSIVFDSQVERRFAQELDERDDIKLFLKLPKWFTVTTPLGEYNPDWAILKENDEVLYLVRETKGVKDYDMLRTTEAQKIKCGKAHFEELGVDFKTATTAREI</sequence>
<feature type="domain" description="Helicase/UvrB N-terminal" evidence="1">
    <location>
        <begin position="103"/>
        <end position="270"/>
    </location>
</feature>
<dbReference type="Gene3D" id="3.40.50.300">
    <property type="entry name" value="P-loop containing nucleotide triphosphate hydrolases"/>
    <property type="match status" value="2"/>
</dbReference>
<dbReference type="InterPro" id="IPR006935">
    <property type="entry name" value="Helicase/UvrB_N"/>
</dbReference>
<dbReference type="InterPro" id="IPR045572">
    <property type="entry name" value="RE_endonuc_C"/>
</dbReference>
<dbReference type="Pfam" id="PF04851">
    <property type="entry name" value="ResIII"/>
    <property type="match status" value="1"/>
</dbReference>
<dbReference type="AlphaFoldDB" id="A0A0G0KYX5"/>
<dbReference type="Proteomes" id="UP000034081">
    <property type="component" value="Unassembled WGS sequence"/>
</dbReference>
<proteinExistence type="predicted"/>
<dbReference type="InterPro" id="IPR027417">
    <property type="entry name" value="P-loop_NTPase"/>
</dbReference>
<evidence type="ECO:0000313" key="3">
    <source>
        <dbReference type="EMBL" id="KKQ84878.1"/>
    </source>
</evidence>
<comment type="caution">
    <text evidence="3">The sequence shown here is derived from an EMBL/GenBank/DDBJ whole genome shotgun (WGS) entry which is preliminary data.</text>
</comment>
<accession>A0A0G0KYX5</accession>
<evidence type="ECO:0000259" key="1">
    <source>
        <dbReference type="Pfam" id="PF04851"/>
    </source>
</evidence>
<dbReference type="Pfam" id="PF19778">
    <property type="entry name" value="RE_endonuc"/>
    <property type="match status" value="1"/>
</dbReference>
<reference evidence="3 4" key="1">
    <citation type="journal article" date="2015" name="Nature">
        <title>rRNA introns, odd ribosomes, and small enigmatic genomes across a large radiation of phyla.</title>
        <authorList>
            <person name="Brown C.T."/>
            <person name="Hug L.A."/>
            <person name="Thomas B.C."/>
            <person name="Sharon I."/>
            <person name="Castelle C.J."/>
            <person name="Singh A."/>
            <person name="Wilkins M.J."/>
            <person name="Williams K.H."/>
            <person name="Banfield J.F."/>
        </authorList>
    </citation>
    <scope>NUCLEOTIDE SEQUENCE [LARGE SCALE GENOMIC DNA]</scope>
</reference>
<dbReference type="GO" id="GO:0015668">
    <property type="term" value="F:type III site-specific deoxyribonuclease activity"/>
    <property type="evidence" value="ECO:0007669"/>
    <property type="project" value="InterPro"/>
</dbReference>
<dbReference type="PATRIC" id="fig|1618570.3.peg.1116"/>
<evidence type="ECO:0000313" key="4">
    <source>
        <dbReference type="Proteomes" id="UP000034081"/>
    </source>
</evidence>
<feature type="domain" description="Type III restriction enzyme C-terminal endonuclease" evidence="2">
    <location>
        <begin position="879"/>
        <end position="980"/>
    </location>
</feature>
<dbReference type="GO" id="GO:0005524">
    <property type="term" value="F:ATP binding"/>
    <property type="evidence" value="ECO:0007669"/>
    <property type="project" value="InterPro"/>
</dbReference>
<dbReference type="GO" id="GO:0003677">
    <property type="term" value="F:DNA binding"/>
    <property type="evidence" value="ECO:0007669"/>
    <property type="project" value="InterPro"/>
</dbReference>
<gene>
    <name evidence="3" type="ORF">UT08_C0013G0015</name>
</gene>
<name>A0A0G0KYX5_9BACT</name>
<protein>
    <submittedName>
        <fullName evidence="3">Type III site-specific deoxyribonuclease</fullName>
    </submittedName>
</protein>
<organism evidence="3 4">
    <name type="scientific">Candidatus Woesebacteria bacterium GW2011_GWB1_38_8</name>
    <dbReference type="NCBI Taxonomy" id="1618570"/>
    <lineage>
        <taxon>Bacteria</taxon>
        <taxon>Candidatus Woeseibacteriota</taxon>
    </lineage>
</organism>